<evidence type="ECO:0000313" key="9">
    <source>
        <dbReference type="Proteomes" id="UP000032430"/>
    </source>
</evidence>
<feature type="transmembrane region" description="Helical" evidence="7">
    <location>
        <begin position="12"/>
        <end position="32"/>
    </location>
</feature>
<keyword evidence="2" id="KW-1003">Cell membrane</keyword>
<feature type="compositionally biased region" description="Basic and acidic residues" evidence="6">
    <location>
        <begin position="431"/>
        <end position="440"/>
    </location>
</feature>
<feature type="transmembrane region" description="Helical" evidence="7">
    <location>
        <begin position="78"/>
        <end position="100"/>
    </location>
</feature>
<keyword evidence="9" id="KW-1185">Reference proteome</keyword>
<dbReference type="AlphaFoldDB" id="A0A098G196"/>
<evidence type="ECO:0000256" key="3">
    <source>
        <dbReference type="ARBA" id="ARBA00022692"/>
    </source>
</evidence>
<dbReference type="KEGG" id="lfa:LFA_0795"/>
<proteinExistence type="predicted"/>
<keyword evidence="3 7" id="KW-0812">Transmembrane</keyword>
<gene>
    <name evidence="8" type="ORF">LFA_0795</name>
</gene>
<feature type="transmembrane region" description="Helical" evidence="7">
    <location>
        <begin position="146"/>
        <end position="167"/>
    </location>
</feature>
<dbReference type="PANTHER" id="PTHR30250">
    <property type="entry name" value="PST FAMILY PREDICTED COLANIC ACID TRANSPORTER"/>
    <property type="match status" value="1"/>
</dbReference>
<dbReference type="STRING" id="1212491.LFA_0795"/>
<feature type="transmembrane region" description="Helical" evidence="7">
    <location>
        <begin position="38"/>
        <end position="57"/>
    </location>
</feature>
<feature type="transmembrane region" description="Helical" evidence="7">
    <location>
        <begin position="242"/>
        <end position="260"/>
    </location>
</feature>
<feature type="region of interest" description="Disordered" evidence="6">
    <location>
        <begin position="425"/>
        <end position="458"/>
    </location>
</feature>
<evidence type="ECO:0000313" key="8">
    <source>
        <dbReference type="EMBL" id="CEG56242.1"/>
    </source>
</evidence>
<evidence type="ECO:0000256" key="6">
    <source>
        <dbReference type="SAM" id="MobiDB-lite"/>
    </source>
</evidence>
<dbReference type="Pfam" id="PF01943">
    <property type="entry name" value="Polysacc_synt"/>
    <property type="match status" value="1"/>
</dbReference>
<feature type="transmembrane region" description="Helical" evidence="7">
    <location>
        <begin position="112"/>
        <end position="134"/>
    </location>
</feature>
<feature type="transmembrane region" description="Helical" evidence="7">
    <location>
        <begin position="382"/>
        <end position="403"/>
    </location>
</feature>
<feature type="compositionally biased region" description="Polar residues" evidence="6">
    <location>
        <begin position="441"/>
        <end position="458"/>
    </location>
</feature>
<feature type="transmembrane region" description="Helical" evidence="7">
    <location>
        <begin position="292"/>
        <end position="315"/>
    </location>
</feature>
<accession>A0A098G196</accession>
<evidence type="ECO:0000256" key="1">
    <source>
        <dbReference type="ARBA" id="ARBA00004651"/>
    </source>
</evidence>
<feature type="transmembrane region" description="Helical" evidence="7">
    <location>
        <begin position="173"/>
        <end position="193"/>
    </location>
</feature>
<evidence type="ECO:0000256" key="5">
    <source>
        <dbReference type="ARBA" id="ARBA00023136"/>
    </source>
</evidence>
<dbReference type="GO" id="GO:0005886">
    <property type="term" value="C:plasma membrane"/>
    <property type="evidence" value="ECO:0007669"/>
    <property type="project" value="UniProtKB-SubCell"/>
</dbReference>
<evidence type="ECO:0000256" key="7">
    <source>
        <dbReference type="SAM" id="Phobius"/>
    </source>
</evidence>
<feature type="transmembrane region" description="Helical" evidence="7">
    <location>
        <begin position="213"/>
        <end position="230"/>
    </location>
</feature>
<dbReference type="OrthoDB" id="9815248at2"/>
<name>A0A098G196_9GAMM</name>
<evidence type="ECO:0000256" key="2">
    <source>
        <dbReference type="ARBA" id="ARBA00022475"/>
    </source>
</evidence>
<dbReference type="RefSeq" id="WP_052673841.1">
    <property type="nucleotide sequence ID" value="NZ_LN614827.1"/>
</dbReference>
<dbReference type="Proteomes" id="UP000032430">
    <property type="component" value="Chromosome I"/>
</dbReference>
<feature type="transmembrane region" description="Helical" evidence="7">
    <location>
        <begin position="321"/>
        <end position="344"/>
    </location>
</feature>
<keyword evidence="5 7" id="KW-0472">Membrane</keyword>
<reference evidence="9" key="1">
    <citation type="submission" date="2014-09" db="EMBL/GenBank/DDBJ databases">
        <authorList>
            <person name="Gomez-Valero L."/>
        </authorList>
    </citation>
    <scope>NUCLEOTIDE SEQUENCE [LARGE SCALE GENOMIC DNA]</scope>
    <source>
        <strain evidence="9">ATCC700992</strain>
    </source>
</reference>
<dbReference type="InterPro" id="IPR050833">
    <property type="entry name" value="Poly_Biosynth_Transport"/>
</dbReference>
<keyword evidence="4 7" id="KW-1133">Transmembrane helix</keyword>
<dbReference type="InterPro" id="IPR002797">
    <property type="entry name" value="Polysacc_synth"/>
</dbReference>
<evidence type="ECO:0000256" key="4">
    <source>
        <dbReference type="ARBA" id="ARBA00022989"/>
    </source>
</evidence>
<dbReference type="HOGENOM" id="CLU_022017_7_1_6"/>
<protein>
    <submittedName>
        <fullName evidence="8">Polysaccharide biosynthesis protein</fullName>
    </submittedName>
</protein>
<sequence>MSSLKVNVSIYFAANTTVALIPFLLMPILTRYLGPEGYGVVAMFITFSTLLGAVVGLNTYNGLATRWFDKEELNFPQYVTACLVILIASSLLLSLLFFVVGNWLSAELSLPVFWLNAAIVLAVATFTIQVRLVLWQVEEKPIKYGIVQFGQALCNGVLSYIAVVILLEDYAGRLWGQVLSGVCFGLVCLFLLYKEGYLKWNTRWEYIKDALAFGVPLVPHVLGSFFLLMADRMIVNFKLGTASAGIYMLAVQIALGFNLINEAFNKAFVPWLFARLKKDNFREKVRIVRFSYIYFLALLIAPLFSILLGKYIIAILAGPQFLPAASVLNWLILMQSFHGMYYLVTNYLFYERKTHVTATITIVCGGINLVLTVFLVDALGLVGAGISSALGMLLNFLLTWIMAARVHAMPWLSSLIFQRNKDNYAPSHSEPQCHPERSEGSPRSSTESPSGDPSLRSG</sequence>
<organism evidence="8 9">
    <name type="scientific">Legionella fallonii LLAP-10</name>
    <dbReference type="NCBI Taxonomy" id="1212491"/>
    <lineage>
        <taxon>Bacteria</taxon>
        <taxon>Pseudomonadati</taxon>
        <taxon>Pseudomonadota</taxon>
        <taxon>Gammaproteobacteria</taxon>
        <taxon>Legionellales</taxon>
        <taxon>Legionellaceae</taxon>
        <taxon>Legionella</taxon>
    </lineage>
</organism>
<feature type="transmembrane region" description="Helical" evidence="7">
    <location>
        <begin position="356"/>
        <end position="376"/>
    </location>
</feature>
<dbReference type="PANTHER" id="PTHR30250:SF11">
    <property type="entry name" value="O-ANTIGEN TRANSPORTER-RELATED"/>
    <property type="match status" value="1"/>
</dbReference>
<dbReference type="EMBL" id="LN614827">
    <property type="protein sequence ID" value="CEG56242.1"/>
    <property type="molecule type" value="Genomic_DNA"/>
</dbReference>
<comment type="subcellular location">
    <subcellularLocation>
        <location evidence="1">Cell membrane</location>
        <topology evidence="1">Multi-pass membrane protein</topology>
    </subcellularLocation>
</comment>